<dbReference type="GO" id="GO:0006508">
    <property type="term" value="P:proteolysis"/>
    <property type="evidence" value="ECO:0007669"/>
    <property type="project" value="UniProtKB-KW"/>
</dbReference>
<keyword evidence="17" id="KW-0121">Carboxypeptidase</keyword>
<comment type="subcellular location">
    <subcellularLocation>
        <location evidence="2">Cell membrane</location>
    </subcellularLocation>
    <subcellularLocation>
        <location evidence="1">Membrane</location>
        <topology evidence="1">Single-pass membrane protein</topology>
    </subcellularLocation>
</comment>
<dbReference type="InterPro" id="IPR017790">
    <property type="entry name" value="Penicillin-binding_protein_2"/>
</dbReference>
<dbReference type="PANTHER" id="PTHR30627:SF2">
    <property type="entry name" value="PEPTIDOGLYCAN D,D-TRANSPEPTIDASE MRDA"/>
    <property type="match status" value="1"/>
</dbReference>
<evidence type="ECO:0000256" key="4">
    <source>
        <dbReference type="ARBA" id="ARBA00022475"/>
    </source>
</evidence>
<evidence type="ECO:0000256" key="11">
    <source>
        <dbReference type="ARBA" id="ARBA00022989"/>
    </source>
</evidence>
<dbReference type="GO" id="GO:0071555">
    <property type="term" value="P:cell wall organization"/>
    <property type="evidence" value="ECO:0007669"/>
    <property type="project" value="UniProtKB-KW"/>
</dbReference>
<dbReference type="SUPFAM" id="SSF56519">
    <property type="entry name" value="Penicillin binding protein dimerisation domain"/>
    <property type="match status" value="1"/>
</dbReference>
<evidence type="ECO:0000259" key="15">
    <source>
        <dbReference type="Pfam" id="PF00905"/>
    </source>
</evidence>
<dbReference type="Gene3D" id="3.90.1310.10">
    <property type="entry name" value="Penicillin-binding protein 2a (Domain 2)"/>
    <property type="match status" value="1"/>
</dbReference>
<evidence type="ECO:0000256" key="7">
    <source>
        <dbReference type="ARBA" id="ARBA00022692"/>
    </source>
</evidence>
<dbReference type="AlphaFoldDB" id="A0A8J7P7L8"/>
<dbReference type="GO" id="GO:0008360">
    <property type="term" value="P:regulation of cell shape"/>
    <property type="evidence" value="ECO:0007669"/>
    <property type="project" value="UniProtKB-KW"/>
</dbReference>
<dbReference type="EC" id="3.4.16.4" evidence="17"/>
<dbReference type="InterPro" id="IPR005311">
    <property type="entry name" value="PBP_dimer"/>
</dbReference>
<name>A0A8J7P7L8_9BACT</name>
<keyword evidence="9" id="KW-0133">Cell shape</keyword>
<keyword evidence="12 14" id="KW-0472">Membrane</keyword>
<evidence type="ECO:0000256" key="8">
    <source>
        <dbReference type="ARBA" id="ARBA00022801"/>
    </source>
</evidence>
<evidence type="ECO:0000256" key="14">
    <source>
        <dbReference type="SAM" id="Phobius"/>
    </source>
</evidence>
<accession>A0A8J7P7L8</accession>
<keyword evidence="11 14" id="KW-1133">Transmembrane helix</keyword>
<protein>
    <submittedName>
        <fullName evidence="17">Penicillin-binding protein 2</fullName>
        <ecNumber evidence="17">3.4.16.4</ecNumber>
    </submittedName>
</protein>
<keyword evidence="13" id="KW-0961">Cell wall biogenesis/degradation</keyword>
<evidence type="ECO:0000313" key="17">
    <source>
        <dbReference type="EMBL" id="MBN8660899.1"/>
    </source>
</evidence>
<dbReference type="Proteomes" id="UP000664277">
    <property type="component" value="Unassembled WGS sequence"/>
</dbReference>
<evidence type="ECO:0000256" key="10">
    <source>
        <dbReference type="ARBA" id="ARBA00022984"/>
    </source>
</evidence>
<evidence type="ECO:0000256" key="2">
    <source>
        <dbReference type="ARBA" id="ARBA00004236"/>
    </source>
</evidence>
<organism evidence="17 18">
    <name type="scientific">Candidatus Obscuribacter phosphatis</name>
    <dbReference type="NCBI Taxonomy" id="1906157"/>
    <lineage>
        <taxon>Bacteria</taxon>
        <taxon>Bacillati</taxon>
        <taxon>Candidatus Melainabacteria</taxon>
        <taxon>Candidatus Obscuribacterales</taxon>
        <taxon>Candidatus Obscuribacteraceae</taxon>
        <taxon>Candidatus Obscuribacter</taxon>
    </lineage>
</organism>
<dbReference type="Gene3D" id="3.40.710.10">
    <property type="entry name" value="DD-peptidase/beta-lactamase superfamily"/>
    <property type="match status" value="1"/>
</dbReference>
<keyword evidence="10" id="KW-0573">Peptidoglycan synthesis</keyword>
<evidence type="ECO:0000256" key="5">
    <source>
        <dbReference type="ARBA" id="ARBA00022519"/>
    </source>
</evidence>
<feature type="transmembrane region" description="Helical" evidence="14">
    <location>
        <begin position="24"/>
        <end position="44"/>
    </location>
</feature>
<dbReference type="PANTHER" id="PTHR30627">
    <property type="entry name" value="PEPTIDOGLYCAN D,D-TRANSPEPTIDASE"/>
    <property type="match status" value="1"/>
</dbReference>
<dbReference type="NCBIfam" id="TIGR03423">
    <property type="entry name" value="pbp2_mrdA"/>
    <property type="match status" value="1"/>
</dbReference>
<feature type="domain" description="Penicillin-binding protein dimerisation" evidence="16">
    <location>
        <begin position="68"/>
        <end position="233"/>
    </location>
</feature>
<evidence type="ECO:0000256" key="13">
    <source>
        <dbReference type="ARBA" id="ARBA00023316"/>
    </source>
</evidence>
<dbReference type="EMBL" id="JAFLCK010000014">
    <property type="protein sequence ID" value="MBN8660899.1"/>
    <property type="molecule type" value="Genomic_DNA"/>
</dbReference>
<dbReference type="GO" id="GO:0009252">
    <property type="term" value="P:peptidoglycan biosynthetic process"/>
    <property type="evidence" value="ECO:0007669"/>
    <property type="project" value="UniProtKB-KW"/>
</dbReference>
<dbReference type="InterPro" id="IPR001460">
    <property type="entry name" value="PCN-bd_Tpept"/>
</dbReference>
<dbReference type="SUPFAM" id="SSF56601">
    <property type="entry name" value="beta-lactamase/transpeptidase-like"/>
    <property type="match status" value="1"/>
</dbReference>
<feature type="domain" description="Penicillin-binding protein transpeptidase" evidence="15">
    <location>
        <begin position="273"/>
        <end position="585"/>
    </location>
</feature>
<dbReference type="GO" id="GO:0009002">
    <property type="term" value="F:serine-type D-Ala-D-Ala carboxypeptidase activity"/>
    <property type="evidence" value="ECO:0007669"/>
    <property type="project" value="UniProtKB-EC"/>
</dbReference>
<evidence type="ECO:0000259" key="16">
    <source>
        <dbReference type="Pfam" id="PF03717"/>
    </source>
</evidence>
<sequence length="614" mass="66870">MFTRESRSTTSTISFGERDFRPKVVILTVVIGLAMLALLARLVWLQIVQNPYYKGQAVENSTRVTFLRAPRGNIYDRHGTLIATNKQSLSMVAIPAQLDNVQDLSRRLAPILSSPEPKILASLLKAKASGSVLPVVIERDLDMEIVSKFYEKKIFLKGIDILQDVSRSYPHGEVTAHVLGYCGEITQSQLKRRKGRKMGDVIGQDGVERLYDDQLRGIDGEQRVRVNAMGQSLSAETARPQITRKSTAGKPVVLSLDLELQKAAYEALGERSGAIVAIDPRTGEILTMVSRPSFDPNVFTKRITPDVWKRINAPDHPLFNRALSGYPPGSIWKAFTLLAALESKAVKPDTKLHVSGGISLGGFFFGDWTGTTGLFDLVKCLAWSRDSAFYQMALKMTPEQIKEWAMKFGAGRPTGVELRHESKGLVPDSEWKLRVYKEKWYPGNTLHMSIGQTYVQVTPVQAARMFAGLGMKGQVPNLHLVIKIGDRLIPPPKPEIVKTNPVYLKVVLDGLKAVVASGTGGATRLGNVEVAGKTGSAEAPPAGSKTHAWFACYAPADNPRIAVACFVEHGGHGGSTAAPLARVVLEKFFAVGQDDTTAGATQNAAAAGKKNKPH</sequence>
<dbReference type="Gene3D" id="3.30.1390.30">
    <property type="entry name" value="Penicillin-binding protein 2a, domain 3"/>
    <property type="match status" value="1"/>
</dbReference>
<evidence type="ECO:0000256" key="12">
    <source>
        <dbReference type="ARBA" id="ARBA00023136"/>
    </source>
</evidence>
<dbReference type="GO" id="GO:0071972">
    <property type="term" value="F:peptidoglycan L,D-transpeptidase activity"/>
    <property type="evidence" value="ECO:0007669"/>
    <property type="project" value="TreeGrafter"/>
</dbReference>
<dbReference type="InterPro" id="IPR036138">
    <property type="entry name" value="PBP_dimer_sf"/>
</dbReference>
<keyword evidence="4" id="KW-1003">Cell membrane</keyword>
<dbReference type="Pfam" id="PF00905">
    <property type="entry name" value="Transpeptidase"/>
    <property type="match status" value="1"/>
</dbReference>
<proteinExistence type="inferred from homology"/>
<dbReference type="InterPro" id="IPR050515">
    <property type="entry name" value="Beta-lactam/transpept"/>
</dbReference>
<comment type="caution">
    <text evidence="17">The sequence shown here is derived from an EMBL/GenBank/DDBJ whole genome shotgun (WGS) entry which is preliminary data.</text>
</comment>
<evidence type="ECO:0000256" key="1">
    <source>
        <dbReference type="ARBA" id="ARBA00004167"/>
    </source>
</evidence>
<evidence type="ECO:0000313" key="18">
    <source>
        <dbReference type="Proteomes" id="UP000664277"/>
    </source>
</evidence>
<evidence type="ECO:0000256" key="6">
    <source>
        <dbReference type="ARBA" id="ARBA00022670"/>
    </source>
</evidence>
<reference evidence="17" key="1">
    <citation type="submission" date="2021-02" db="EMBL/GenBank/DDBJ databases">
        <title>Genome-Resolved Metagenomics of a Microbial Community Performing Photosynthetic Biological Nutrient Removal.</title>
        <authorList>
            <person name="Mcdaniel E.A."/>
        </authorList>
    </citation>
    <scope>NUCLEOTIDE SEQUENCE</scope>
    <source>
        <strain evidence="17">UWPOB_OBS1</strain>
    </source>
</reference>
<keyword evidence="8 17" id="KW-0378">Hydrolase</keyword>
<keyword evidence="7 14" id="KW-0812">Transmembrane</keyword>
<comment type="similarity">
    <text evidence="3">Belongs to the transpeptidase family.</text>
</comment>
<dbReference type="InterPro" id="IPR012338">
    <property type="entry name" value="Beta-lactam/transpept-like"/>
</dbReference>
<dbReference type="GO" id="GO:0008658">
    <property type="term" value="F:penicillin binding"/>
    <property type="evidence" value="ECO:0007669"/>
    <property type="project" value="InterPro"/>
</dbReference>
<gene>
    <name evidence="17" type="primary">mrdA</name>
    <name evidence="17" type="ORF">J0M35_11070</name>
</gene>
<evidence type="ECO:0000256" key="3">
    <source>
        <dbReference type="ARBA" id="ARBA00007171"/>
    </source>
</evidence>
<evidence type="ECO:0000256" key="9">
    <source>
        <dbReference type="ARBA" id="ARBA00022960"/>
    </source>
</evidence>
<dbReference type="GO" id="GO:0005886">
    <property type="term" value="C:plasma membrane"/>
    <property type="evidence" value="ECO:0007669"/>
    <property type="project" value="UniProtKB-SubCell"/>
</dbReference>
<dbReference type="Pfam" id="PF03717">
    <property type="entry name" value="PBP_dimer"/>
    <property type="match status" value="1"/>
</dbReference>
<keyword evidence="5" id="KW-0997">Cell inner membrane</keyword>
<keyword evidence="6" id="KW-0645">Protease</keyword>